<reference evidence="2 3" key="1">
    <citation type="submission" date="2022-03" db="EMBL/GenBank/DDBJ databases">
        <authorList>
            <person name="Nunn A."/>
            <person name="Chopra R."/>
            <person name="Nunn A."/>
            <person name="Contreras Garrido A."/>
        </authorList>
    </citation>
    <scope>NUCLEOTIDE SEQUENCE [LARGE SCALE GENOMIC DNA]</scope>
</reference>
<dbReference type="EMBL" id="CAJVSB020000761">
    <property type="protein sequence ID" value="CAH2062600.1"/>
    <property type="molecule type" value="Genomic_DNA"/>
</dbReference>
<gene>
    <name evidence="2" type="ORF">TAV2_LOCUS15061</name>
</gene>
<dbReference type="Proteomes" id="UP000836841">
    <property type="component" value="Unassembled WGS sequence"/>
</dbReference>
<sequence>MAKDRDGEGAYSWSSHGLLSDEQISPPMGAGQSDRIRRYHHSHPRSLPKIRSHEQAAVRGTPDHGLGNHQKFS</sequence>
<protein>
    <submittedName>
        <fullName evidence="2">Uncharacterized protein</fullName>
    </submittedName>
</protein>
<feature type="region of interest" description="Disordered" evidence="1">
    <location>
        <begin position="1"/>
        <end position="73"/>
    </location>
</feature>
<evidence type="ECO:0000313" key="3">
    <source>
        <dbReference type="Proteomes" id="UP000836841"/>
    </source>
</evidence>
<evidence type="ECO:0000256" key="1">
    <source>
        <dbReference type="SAM" id="MobiDB-lite"/>
    </source>
</evidence>
<dbReference type="AlphaFoldDB" id="A0AAU9SFY4"/>
<accession>A0AAU9SFY4</accession>
<comment type="caution">
    <text evidence="2">The sequence shown here is derived from an EMBL/GenBank/DDBJ whole genome shotgun (WGS) entry which is preliminary data.</text>
</comment>
<keyword evidence="3" id="KW-1185">Reference proteome</keyword>
<feature type="compositionally biased region" description="Basic residues" evidence="1">
    <location>
        <begin position="37"/>
        <end position="50"/>
    </location>
</feature>
<organism evidence="2 3">
    <name type="scientific">Thlaspi arvense</name>
    <name type="common">Field penny-cress</name>
    <dbReference type="NCBI Taxonomy" id="13288"/>
    <lineage>
        <taxon>Eukaryota</taxon>
        <taxon>Viridiplantae</taxon>
        <taxon>Streptophyta</taxon>
        <taxon>Embryophyta</taxon>
        <taxon>Tracheophyta</taxon>
        <taxon>Spermatophyta</taxon>
        <taxon>Magnoliopsida</taxon>
        <taxon>eudicotyledons</taxon>
        <taxon>Gunneridae</taxon>
        <taxon>Pentapetalae</taxon>
        <taxon>rosids</taxon>
        <taxon>malvids</taxon>
        <taxon>Brassicales</taxon>
        <taxon>Brassicaceae</taxon>
        <taxon>Thlaspideae</taxon>
        <taxon>Thlaspi</taxon>
    </lineage>
</organism>
<proteinExistence type="predicted"/>
<name>A0AAU9SFY4_THLAR</name>
<evidence type="ECO:0000313" key="2">
    <source>
        <dbReference type="EMBL" id="CAH2062600.1"/>
    </source>
</evidence>